<protein>
    <recommendedName>
        <fullName evidence="4">PEP-CTERM sorting domain-containing protein</fullName>
    </recommendedName>
</protein>
<evidence type="ECO:0000313" key="2">
    <source>
        <dbReference type="EMBL" id="NYF91223.1"/>
    </source>
</evidence>
<dbReference type="AlphaFoldDB" id="A0A852VED7"/>
<dbReference type="Proteomes" id="UP000564385">
    <property type="component" value="Unassembled WGS sequence"/>
</dbReference>
<gene>
    <name evidence="2" type="ORF">HDF08_003325</name>
</gene>
<organism evidence="2 3">
    <name type="scientific">Tunturiibacter lichenicola</name>
    <dbReference type="NCBI Taxonomy" id="2051959"/>
    <lineage>
        <taxon>Bacteria</taxon>
        <taxon>Pseudomonadati</taxon>
        <taxon>Acidobacteriota</taxon>
        <taxon>Terriglobia</taxon>
        <taxon>Terriglobales</taxon>
        <taxon>Acidobacteriaceae</taxon>
        <taxon>Tunturiibacter</taxon>
    </lineage>
</organism>
<name>A0A852VED7_9BACT</name>
<reference evidence="2 3" key="1">
    <citation type="submission" date="2020-07" db="EMBL/GenBank/DDBJ databases">
        <title>Genomic Encyclopedia of Type Strains, Phase IV (KMG-V): Genome sequencing to study the core and pangenomes of soil and plant-associated prokaryotes.</title>
        <authorList>
            <person name="Whitman W."/>
        </authorList>
    </citation>
    <scope>NUCLEOTIDE SEQUENCE [LARGE SCALE GENOMIC DNA]</scope>
    <source>
        <strain evidence="2 3">M8UP22</strain>
    </source>
</reference>
<evidence type="ECO:0000256" key="1">
    <source>
        <dbReference type="SAM" id="SignalP"/>
    </source>
</evidence>
<keyword evidence="1" id="KW-0732">Signal</keyword>
<evidence type="ECO:0000313" key="3">
    <source>
        <dbReference type="Proteomes" id="UP000564385"/>
    </source>
</evidence>
<sequence>MKHLLRILFVLALLCGGSSLAHASGIDFRMTVLDPPAVDVCNPPGVPQGSPGNTNCTIFTGGDISPVNLSQAACNGAGIGNGLTSGTYGCFVVDNESGQTITSLDLGFLIAPLSTTPQCDSGGQVGNGGTVIPSALNVVSCGPDPSNPLEYALDFAGGAGVAPGGALIVFEQGENPGDFQGGSGTIGVAPEPDSLLLFSTGVMMAGMYMSRRLWTTVRKPN</sequence>
<feature type="chain" id="PRO_5032793095" description="PEP-CTERM sorting domain-containing protein" evidence="1">
    <location>
        <begin position="24"/>
        <end position="221"/>
    </location>
</feature>
<proteinExistence type="predicted"/>
<accession>A0A852VED7</accession>
<dbReference type="EMBL" id="JACCCU010000002">
    <property type="protein sequence ID" value="NYF91223.1"/>
    <property type="molecule type" value="Genomic_DNA"/>
</dbReference>
<feature type="signal peptide" evidence="1">
    <location>
        <begin position="1"/>
        <end position="23"/>
    </location>
</feature>
<comment type="caution">
    <text evidence="2">The sequence shown here is derived from an EMBL/GenBank/DDBJ whole genome shotgun (WGS) entry which is preliminary data.</text>
</comment>
<evidence type="ECO:0008006" key="4">
    <source>
        <dbReference type="Google" id="ProtNLM"/>
    </source>
</evidence>